<protein>
    <submittedName>
        <fullName evidence="1">Uncharacterized protein</fullName>
    </submittedName>
</protein>
<sequence length="528" mass="59622">MSKKLDEKLLKEISEILTVQSFVQTESRKKLDENIFASKEIEKDFDEILAQQNKLLADLQYDKNHTPFSSEEIDSFIENTAGLREKDTSLEFDATLLETVEIGDDWDENLQIVRKYAADHNIDLSNPFFNMFSKTEVIQMNHQLVEHFDLCRLDKIDYCIATASGIVAGIIDIVLVGTVGSNTKSSVLQDKVDKVYDRIVKRFAVLERIGELENRKNSILLHAPDKKDKIADINSKIAEVKNWDKKQAISYLEKMHKVSYDISINKSGKTPWLNPSNHHLFSLAHEPSIFGLIIGIIDQISGMTTLISPETGNLVRVVTKKTANSDNIIKKIIESTQNWFGHLISDVAGSKTSKGRGAGLPVPGWAALQKLQFGSFEINGQSLNVAKVSEWMFQNGYDVRAFTAQLIPVIINETLIRTYWILKQHFYYGQSLKESMPSASRREVDRLLLVSSAVFSTLDIGDAFVKSQTSGKPGGPAGTFLMTMNIPELAAFGLHAVQNVRNEVKHRQYIENLIDIDIEEEWLRIMKK</sequence>
<reference evidence="1" key="2">
    <citation type="submission" date="2021-04" db="EMBL/GenBank/DDBJ databases">
        <authorList>
            <person name="Gilroy R."/>
        </authorList>
    </citation>
    <scope>NUCLEOTIDE SEQUENCE</scope>
    <source>
        <strain evidence="1">ChiW19-954</strain>
    </source>
</reference>
<organism evidence="1 2">
    <name type="scientific">Candidatus Mediterraneibacter faecipullorum</name>
    <dbReference type="NCBI Taxonomy" id="2838670"/>
    <lineage>
        <taxon>Bacteria</taxon>
        <taxon>Bacillati</taxon>
        <taxon>Bacillota</taxon>
        <taxon>Clostridia</taxon>
        <taxon>Lachnospirales</taxon>
        <taxon>Lachnospiraceae</taxon>
        <taxon>Mediterraneibacter</taxon>
    </lineage>
</organism>
<proteinExistence type="predicted"/>
<accession>A0A9D2NLT9</accession>
<comment type="caution">
    <text evidence="1">The sequence shown here is derived from an EMBL/GenBank/DDBJ whole genome shotgun (WGS) entry which is preliminary data.</text>
</comment>
<evidence type="ECO:0000313" key="1">
    <source>
        <dbReference type="EMBL" id="HJC33761.1"/>
    </source>
</evidence>
<dbReference type="Proteomes" id="UP000823890">
    <property type="component" value="Unassembled WGS sequence"/>
</dbReference>
<evidence type="ECO:0000313" key="2">
    <source>
        <dbReference type="Proteomes" id="UP000823890"/>
    </source>
</evidence>
<name>A0A9D2NLT9_9FIRM</name>
<dbReference type="EMBL" id="DWWO01000049">
    <property type="protein sequence ID" value="HJC33761.1"/>
    <property type="molecule type" value="Genomic_DNA"/>
</dbReference>
<dbReference type="AlphaFoldDB" id="A0A9D2NLT9"/>
<gene>
    <name evidence="1" type="ORF">H9758_04115</name>
</gene>
<reference evidence="1" key="1">
    <citation type="journal article" date="2021" name="PeerJ">
        <title>Extensive microbial diversity within the chicken gut microbiome revealed by metagenomics and culture.</title>
        <authorList>
            <person name="Gilroy R."/>
            <person name="Ravi A."/>
            <person name="Getino M."/>
            <person name="Pursley I."/>
            <person name="Horton D.L."/>
            <person name="Alikhan N.F."/>
            <person name="Baker D."/>
            <person name="Gharbi K."/>
            <person name="Hall N."/>
            <person name="Watson M."/>
            <person name="Adriaenssens E.M."/>
            <person name="Foster-Nyarko E."/>
            <person name="Jarju S."/>
            <person name="Secka A."/>
            <person name="Antonio M."/>
            <person name="Oren A."/>
            <person name="Chaudhuri R.R."/>
            <person name="La Ragione R."/>
            <person name="Hildebrand F."/>
            <person name="Pallen M.J."/>
        </authorList>
    </citation>
    <scope>NUCLEOTIDE SEQUENCE</scope>
    <source>
        <strain evidence="1">ChiW19-954</strain>
    </source>
</reference>